<evidence type="ECO:0000256" key="7">
    <source>
        <dbReference type="ARBA" id="ARBA00023014"/>
    </source>
</evidence>
<keyword evidence="2" id="KW-0004">4Fe-4S</keyword>
<dbReference type="Gene3D" id="6.10.250.620">
    <property type="match status" value="1"/>
</dbReference>
<evidence type="ECO:0000256" key="1">
    <source>
        <dbReference type="ARBA" id="ARBA00001966"/>
    </source>
</evidence>
<dbReference type="Gene3D" id="3.20.20.540">
    <property type="entry name" value="Radical SAM ThiC family, central domain"/>
    <property type="match status" value="1"/>
</dbReference>
<evidence type="ECO:0008006" key="10">
    <source>
        <dbReference type="Google" id="ProtNLM"/>
    </source>
</evidence>
<dbReference type="GO" id="GO:0051539">
    <property type="term" value="F:4 iron, 4 sulfur cluster binding"/>
    <property type="evidence" value="ECO:0007669"/>
    <property type="project" value="UniProtKB-KW"/>
</dbReference>
<dbReference type="GO" id="GO:0046872">
    <property type="term" value="F:metal ion binding"/>
    <property type="evidence" value="ECO:0007669"/>
    <property type="project" value="UniProtKB-KW"/>
</dbReference>
<dbReference type="SFLD" id="SFLDF00407">
    <property type="entry name" value="phosphomethylpyrimidine_syntha"/>
    <property type="match status" value="1"/>
</dbReference>
<comment type="cofactor">
    <cofactor evidence="1">
        <name>[4Fe-4S] cluster</name>
        <dbReference type="ChEBI" id="CHEBI:49883"/>
    </cofactor>
</comment>
<dbReference type="PANTHER" id="PTHR30557">
    <property type="entry name" value="THIAMINE BIOSYNTHESIS PROTEIN THIC"/>
    <property type="match status" value="1"/>
</dbReference>
<dbReference type="NCBIfam" id="NF009895">
    <property type="entry name" value="PRK13352.1"/>
    <property type="match status" value="1"/>
</dbReference>
<dbReference type="EMBL" id="BARW01006882">
    <property type="protein sequence ID" value="GAI81992.1"/>
    <property type="molecule type" value="Genomic_DNA"/>
</dbReference>
<reference evidence="9" key="1">
    <citation type="journal article" date="2014" name="Front. Microbiol.">
        <title>High frequency of phylogenetically diverse reductive dehalogenase-homologous genes in deep subseafloor sedimentary metagenomes.</title>
        <authorList>
            <person name="Kawai M."/>
            <person name="Futagami T."/>
            <person name="Toyoda A."/>
            <person name="Takaki Y."/>
            <person name="Nishi S."/>
            <person name="Hori S."/>
            <person name="Arai W."/>
            <person name="Tsubouchi T."/>
            <person name="Morono Y."/>
            <person name="Uchiyama I."/>
            <person name="Ito T."/>
            <person name="Fujiyama A."/>
            <person name="Inagaki F."/>
            <person name="Takami H."/>
        </authorList>
    </citation>
    <scope>NUCLEOTIDE SEQUENCE</scope>
    <source>
        <strain evidence="9">Expedition CK06-06</strain>
    </source>
</reference>
<dbReference type="InterPro" id="IPR038521">
    <property type="entry name" value="ThiC/Bza_core_dom"/>
</dbReference>
<evidence type="ECO:0000256" key="3">
    <source>
        <dbReference type="ARBA" id="ARBA00022691"/>
    </source>
</evidence>
<evidence type="ECO:0000256" key="2">
    <source>
        <dbReference type="ARBA" id="ARBA00022485"/>
    </source>
</evidence>
<keyword evidence="3" id="KW-0949">S-adenosyl-L-methionine</keyword>
<dbReference type="PANTHER" id="PTHR30557:SF1">
    <property type="entry name" value="PHOSPHOMETHYLPYRIMIDINE SYNTHASE, CHLOROPLASTIC"/>
    <property type="match status" value="1"/>
</dbReference>
<evidence type="ECO:0000313" key="9">
    <source>
        <dbReference type="EMBL" id="GAI81992.1"/>
    </source>
</evidence>
<dbReference type="GO" id="GO:0016829">
    <property type="term" value="F:lyase activity"/>
    <property type="evidence" value="ECO:0007669"/>
    <property type="project" value="UniProtKB-KW"/>
</dbReference>
<accession>X1RMP4</accession>
<protein>
    <recommendedName>
        <fullName evidence="10">ThiC-associated domain-containing protein</fullName>
    </recommendedName>
</protein>
<evidence type="ECO:0000256" key="4">
    <source>
        <dbReference type="ARBA" id="ARBA00022723"/>
    </source>
</evidence>
<evidence type="ECO:0000256" key="5">
    <source>
        <dbReference type="ARBA" id="ARBA00022833"/>
    </source>
</evidence>
<dbReference type="NCBIfam" id="TIGR00190">
    <property type="entry name" value="thiC"/>
    <property type="match status" value="1"/>
</dbReference>
<keyword evidence="8" id="KW-0456">Lyase</keyword>
<comment type="caution">
    <text evidence="9">The sequence shown here is derived from an EMBL/GenBank/DDBJ whole genome shotgun (WGS) entry which is preliminary data.</text>
</comment>
<dbReference type="GO" id="GO:0009228">
    <property type="term" value="P:thiamine biosynthetic process"/>
    <property type="evidence" value="ECO:0007669"/>
    <property type="project" value="InterPro"/>
</dbReference>
<evidence type="ECO:0000256" key="8">
    <source>
        <dbReference type="ARBA" id="ARBA00023239"/>
    </source>
</evidence>
<dbReference type="SFLD" id="SFLDG01114">
    <property type="entry name" value="phosphomethylpyrimidine_syntha"/>
    <property type="match status" value="1"/>
</dbReference>
<organism evidence="9">
    <name type="scientific">marine sediment metagenome</name>
    <dbReference type="NCBI Taxonomy" id="412755"/>
    <lineage>
        <taxon>unclassified sequences</taxon>
        <taxon>metagenomes</taxon>
        <taxon>ecological metagenomes</taxon>
    </lineage>
</organism>
<keyword evidence="5" id="KW-0862">Zinc</keyword>
<dbReference type="InterPro" id="IPR002817">
    <property type="entry name" value="ThiC/BzaA/B"/>
</dbReference>
<evidence type="ECO:0000256" key="6">
    <source>
        <dbReference type="ARBA" id="ARBA00023004"/>
    </source>
</evidence>
<sequence length="297" mass="32685">ENKMTVDGMFEVVEEQAKDGVDFMTIHCGVTFETIGRLKKQPRLMEVVSRGGALMMKWILENKEENPFYKYFDRLLEIARRYDITLSLGDGMRPGSIVDAGDQAQIQELIVLGDLTKRAWEAGVQIIIEGPGHVPFDQIESQIKMQKEICKGAPFYVLGPLPTDVAPGYDHITCAIGGTLAASAGADYLCYVTPTEHLGLPTAEDVKEGVIASRIAAHCADIAKGIPGAKNWDIEMSKARKELNWGKQIRLSIDPEKAKEIHARRRSSEASYGEGGCSMCGEFCAMKISSEVLKNKS</sequence>
<feature type="non-terminal residue" evidence="9">
    <location>
        <position position="1"/>
    </location>
</feature>
<gene>
    <name evidence="9" type="ORF">S12H4_14429</name>
</gene>
<dbReference type="AlphaFoldDB" id="X1RMP4"/>
<dbReference type="SFLD" id="SFLDS00113">
    <property type="entry name" value="Radical_SAM_Phosphomethylpyrim"/>
    <property type="match status" value="1"/>
</dbReference>
<name>X1RMP4_9ZZZZ</name>
<keyword evidence="7" id="KW-0411">Iron-sulfur</keyword>
<dbReference type="Pfam" id="PF01964">
    <property type="entry name" value="ThiC_Rad_SAM"/>
    <property type="match status" value="1"/>
</dbReference>
<keyword evidence="4" id="KW-0479">Metal-binding</keyword>
<proteinExistence type="predicted"/>
<keyword evidence="6" id="KW-0408">Iron</keyword>